<dbReference type="GO" id="GO:0006396">
    <property type="term" value="P:RNA processing"/>
    <property type="evidence" value="ECO:0007669"/>
    <property type="project" value="InterPro"/>
</dbReference>
<keyword evidence="5" id="KW-1185">Reference proteome</keyword>
<dbReference type="Pfam" id="PF08032">
    <property type="entry name" value="SpoU_sub_bind"/>
    <property type="match status" value="1"/>
</dbReference>
<keyword evidence="1 4" id="KW-0489">Methyltransferase</keyword>
<dbReference type="InterPro" id="IPR029028">
    <property type="entry name" value="Alpha/beta_knot_MTases"/>
</dbReference>
<protein>
    <submittedName>
        <fullName evidence="4">RNA methyltransferase, TrmH family, group 3</fullName>
    </submittedName>
</protein>
<dbReference type="STRING" id="1121439.dsat_2783"/>
<dbReference type="GO" id="GO:0005829">
    <property type="term" value="C:cytosol"/>
    <property type="evidence" value="ECO:0007669"/>
    <property type="project" value="TreeGrafter"/>
</dbReference>
<dbReference type="PATRIC" id="fig|1121439.3.peg.1189"/>
<dbReference type="NCBIfam" id="TIGR00186">
    <property type="entry name" value="rRNA_methyl_3"/>
    <property type="match status" value="1"/>
</dbReference>
<dbReference type="GO" id="GO:0032259">
    <property type="term" value="P:methylation"/>
    <property type="evidence" value="ECO:0007669"/>
    <property type="project" value="UniProtKB-KW"/>
</dbReference>
<dbReference type="Gene3D" id="3.30.1330.30">
    <property type="match status" value="1"/>
</dbReference>
<dbReference type="eggNOG" id="COG0566">
    <property type="taxonomic scope" value="Bacteria"/>
</dbReference>
<dbReference type="RefSeq" id="WP_020886667.1">
    <property type="nucleotide sequence ID" value="NZ_ATHI01000010.1"/>
</dbReference>
<evidence type="ECO:0000256" key="1">
    <source>
        <dbReference type="ARBA" id="ARBA00022603"/>
    </source>
</evidence>
<dbReference type="Gene3D" id="3.40.1280.10">
    <property type="match status" value="1"/>
</dbReference>
<keyword evidence="2 4" id="KW-0808">Transferase</keyword>
<evidence type="ECO:0000313" key="5">
    <source>
        <dbReference type="Proteomes" id="UP000014975"/>
    </source>
</evidence>
<dbReference type="PANTHER" id="PTHR46429:SF1">
    <property type="entry name" value="23S RRNA (GUANOSINE-2'-O-)-METHYLTRANSFERASE RLMB"/>
    <property type="match status" value="1"/>
</dbReference>
<dbReference type="InterPro" id="IPR029064">
    <property type="entry name" value="Ribosomal_eL30-like_sf"/>
</dbReference>
<comment type="caution">
    <text evidence="4">The sequence shown here is derived from an EMBL/GenBank/DDBJ whole genome shotgun (WGS) entry which is preliminary data.</text>
</comment>
<dbReference type="AlphaFoldDB" id="S7TCW7"/>
<sequence length="260" mass="27070">MTDTPHFHDEQPTILAGRHPVEEALRDSPGRVLNVLVLRGHKGGPTDRILDACRASGVRFKLAEKAELDRLYKGPHQGVVALLAPMENVTLDDLTTAMEKAPLPLIVALDQVQDPHNVGALARTLLALGGAGLILPKHGAARLGPGALKASAGALSRLPVARVTNLAQALDALAMHGLEIHCASTGPGATSCYEARLDLPAVLVLGNEGQGVRPGVAKRCGSRLTIPMTGGFDSLNVAQAGAILISHFARAALQPRGSGR</sequence>
<dbReference type="GO" id="GO:0008173">
    <property type="term" value="F:RNA methyltransferase activity"/>
    <property type="evidence" value="ECO:0007669"/>
    <property type="project" value="InterPro"/>
</dbReference>
<dbReference type="EMBL" id="ATHI01000010">
    <property type="protein sequence ID" value="EPR34501.1"/>
    <property type="molecule type" value="Genomic_DNA"/>
</dbReference>
<feature type="domain" description="RNA 2-O ribose methyltransferase substrate binding" evidence="3">
    <location>
        <begin position="14"/>
        <end position="89"/>
    </location>
</feature>
<evidence type="ECO:0000256" key="2">
    <source>
        <dbReference type="ARBA" id="ARBA00022679"/>
    </source>
</evidence>
<name>S7TCW7_9BACT</name>
<dbReference type="SUPFAM" id="SSF55315">
    <property type="entry name" value="L30e-like"/>
    <property type="match status" value="1"/>
</dbReference>
<dbReference type="InterPro" id="IPR001537">
    <property type="entry name" value="SpoU_MeTrfase"/>
</dbReference>
<gene>
    <name evidence="4" type="ORF">dsat_2783</name>
</gene>
<proteinExistence type="predicted"/>
<dbReference type="OrthoDB" id="9785673at2"/>
<dbReference type="SMART" id="SM00967">
    <property type="entry name" value="SpoU_sub_bind"/>
    <property type="match status" value="1"/>
</dbReference>
<dbReference type="CDD" id="cd18103">
    <property type="entry name" value="SpoU-like_RlmB"/>
    <property type="match status" value="1"/>
</dbReference>
<dbReference type="Pfam" id="PF00588">
    <property type="entry name" value="SpoU_methylase"/>
    <property type="match status" value="1"/>
</dbReference>
<reference evidence="4 5" key="1">
    <citation type="journal article" date="2013" name="Genome Announc.">
        <title>Draft genome sequences for three mercury-methylating, sulfate-reducing bacteria.</title>
        <authorList>
            <person name="Brown S.D."/>
            <person name="Hurt R.A.Jr."/>
            <person name="Gilmour C.C."/>
            <person name="Elias D.A."/>
        </authorList>
    </citation>
    <scope>NUCLEOTIDE SEQUENCE [LARGE SCALE GENOMIC DNA]</scope>
    <source>
        <strain evidence="4 5">DSM 16529</strain>
    </source>
</reference>
<dbReference type="SUPFAM" id="SSF75217">
    <property type="entry name" value="alpha/beta knot"/>
    <property type="match status" value="1"/>
</dbReference>
<dbReference type="GO" id="GO:0003723">
    <property type="term" value="F:RNA binding"/>
    <property type="evidence" value="ECO:0007669"/>
    <property type="project" value="InterPro"/>
</dbReference>
<accession>S7TCW7</accession>
<dbReference type="Proteomes" id="UP000014975">
    <property type="component" value="Unassembled WGS sequence"/>
</dbReference>
<dbReference type="InterPro" id="IPR029026">
    <property type="entry name" value="tRNA_m1G_MTases_N"/>
</dbReference>
<dbReference type="InterPro" id="IPR004441">
    <property type="entry name" value="rRNA_MeTrfase_TrmH"/>
</dbReference>
<evidence type="ECO:0000259" key="3">
    <source>
        <dbReference type="SMART" id="SM00967"/>
    </source>
</evidence>
<evidence type="ECO:0000313" key="4">
    <source>
        <dbReference type="EMBL" id="EPR34501.1"/>
    </source>
</evidence>
<dbReference type="InterPro" id="IPR013123">
    <property type="entry name" value="SpoU_subst-bd"/>
</dbReference>
<organism evidence="4 5">
    <name type="scientific">Alkalidesulfovibrio alkalitolerans DSM 16529</name>
    <dbReference type="NCBI Taxonomy" id="1121439"/>
    <lineage>
        <taxon>Bacteria</taxon>
        <taxon>Pseudomonadati</taxon>
        <taxon>Thermodesulfobacteriota</taxon>
        <taxon>Desulfovibrionia</taxon>
        <taxon>Desulfovibrionales</taxon>
        <taxon>Desulfovibrionaceae</taxon>
        <taxon>Alkalidesulfovibrio</taxon>
    </lineage>
</organism>
<dbReference type="PANTHER" id="PTHR46429">
    <property type="entry name" value="23S RRNA (GUANOSINE-2'-O-)-METHYLTRANSFERASE RLMB"/>
    <property type="match status" value="1"/>
</dbReference>